<dbReference type="Gene3D" id="2.60.40.1120">
    <property type="entry name" value="Carboxypeptidase-like, regulatory domain"/>
    <property type="match status" value="1"/>
</dbReference>
<dbReference type="NCBIfam" id="TIGR04056">
    <property type="entry name" value="OMP_RagA_SusC"/>
    <property type="match status" value="1"/>
</dbReference>
<evidence type="ECO:0000256" key="4">
    <source>
        <dbReference type="ARBA" id="ARBA00022692"/>
    </source>
</evidence>
<evidence type="ECO:0000256" key="8">
    <source>
        <dbReference type="SAM" id="SignalP"/>
    </source>
</evidence>
<evidence type="ECO:0000256" key="1">
    <source>
        <dbReference type="ARBA" id="ARBA00004571"/>
    </source>
</evidence>
<dbReference type="InterPro" id="IPR012910">
    <property type="entry name" value="Plug_dom"/>
</dbReference>
<dbReference type="InterPro" id="IPR037066">
    <property type="entry name" value="Plug_dom_sf"/>
</dbReference>
<dbReference type="EMBL" id="FXTP01000003">
    <property type="protein sequence ID" value="SMO50170.1"/>
    <property type="molecule type" value="Genomic_DNA"/>
</dbReference>
<dbReference type="InterPro" id="IPR008969">
    <property type="entry name" value="CarboxyPept-like_regulatory"/>
</dbReference>
<keyword evidence="4 7" id="KW-0812">Transmembrane</keyword>
<dbReference type="InterPro" id="IPR039426">
    <property type="entry name" value="TonB-dep_rcpt-like"/>
</dbReference>
<evidence type="ECO:0000259" key="9">
    <source>
        <dbReference type="Pfam" id="PF07715"/>
    </source>
</evidence>
<feature type="chain" id="PRO_5022224911" evidence="8">
    <location>
        <begin position="26"/>
        <end position="990"/>
    </location>
</feature>
<comment type="similarity">
    <text evidence="7">Belongs to the TonB-dependent receptor family.</text>
</comment>
<evidence type="ECO:0000256" key="3">
    <source>
        <dbReference type="ARBA" id="ARBA00022452"/>
    </source>
</evidence>
<dbReference type="InterPro" id="IPR023996">
    <property type="entry name" value="TonB-dep_OMP_SusC/RagA"/>
</dbReference>
<feature type="signal peptide" evidence="8">
    <location>
        <begin position="1"/>
        <end position="25"/>
    </location>
</feature>
<dbReference type="PROSITE" id="PS52016">
    <property type="entry name" value="TONB_DEPENDENT_REC_3"/>
    <property type="match status" value="1"/>
</dbReference>
<dbReference type="Pfam" id="PF07715">
    <property type="entry name" value="Plug"/>
    <property type="match status" value="1"/>
</dbReference>
<keyword evidence="5 7" id="KW-0472">Membrane</keyword>
<evidence type="ECO:0000256" key="5">
    <source>
        <dbReference type="ARBA" id="ARBA00023136"/>
    </source>
</evidence>
<comment type="subcellular location">
    <subcellularLocation>
        <location evidence="1 7">Cell outer membrane</location>
        <topology evidence="1 7">Multi-pass membrane protein</topology>
    </subcellularLocation>
</comment>
<keyword evidence="8" id="KW-0732">Signal</keyword>
<feature type="domain" description="TonB-dependent receptor plug" evidence="9">
    <location>
        <begin position="120"/>
        <end position="227"/>
    </location>
</feature>
<dbReference type="OrthoDB" id="9768177at2"/>
<evidence type="ECO:0000313" key="10">
    <source>
        <dbReference type="EMBL" id="SMO50170.1"/>
    </source>
</evidence>
<dbReference type="Pfam" id="PF13715">
    <property type="entry name" value="CarbopepD_reg_2"/>
    <property type="match status" value="1"/>
</dbReference>
<dbReference type="InterPro" id="IPR036942">
    <property type="entry name" value="Beta-barrel_TonB_sf"/>
</dbReference>
<gene>
    <name evidence="10" type="ORF">SAMN06265219_10357</name>
</gene>
<organism evidence="10 11">
    <name type="scientific">Gracilimonas mengyeensis</name>
    <dbReference type="NCBI Taxonomy" id="1302730"/>
    <lineage>
        <taxon>Bacteria</taxon>
        <taxon>Pseudomonadati</taxon>
        <taxon>Balneolota</taxon>
        <taxon>Balneolia</taxon>
        <taxon>Balneolales</taxon>
        <taxon>Balneolaceae</taxon>
        <taxon>Gracilimonas</taxon>
    </lineage>
</organism>
<sequence length="990" mass="109964">MIQKLLYKFLCTSVLMLLLVGMANAQTQVSGTVTEADTEEPLPGVNIFVKGTTSVGTTTDIEGFFELTVPSLQDTLVFSFLGFERQEIPINGRELINVVLSPQTLSGEELVVIGYGTQKRSDVTGAVSSVPKGRLENLPVTNVTQAIQGTTAGLNITTRSSVPGAVAGVQVRGLNSIEADNSAFIVVDGTPFYGSLNDINTRDIESIEVLKDASATAIYGNRGSNGVVLITTKQGQAGKPEVSYSVSYGWEDFSHMLEPMSPDAYVQKYADYMEQRGLEQTNILPNTAEIENYNAGITNDWMDTATRTGLIAEHNVSLSGGTEKARYFLSGGYLDQKGVIKGYQYNRLNLRAKLDLEVTDWLTTGANANYANNNYDGGRANFLFATAMSPYSVPTDENGDYIIYPMAPEQLFVNPMLGLTTDRVDHVQNLSGTAYAIVQPGIEGLQYRINGSYYRNPRYNATYSGRAANDNNGTAYKYNSERNRWVLENIVTYTKDIDKHHFDLTALYSAEKQIYQNSWIRGIGFFSDALSYHQVGSADNIEGDSDKNEQTWLSQMGRVNYNYDSRYLLSVTARRDGASVFGSETTKYGVFPSVALGWNIANESFMEDVLQVNDLKLRFSYGTTGNPAIDVYGTKSTAGTVLYPFSGSAQIGTYIAGMGNPNLQWESTTTANLGVDFGLYRNRLRGSIEVYDSKTTDLILARNIPNITGSGSILDNIGEVGNQGIDITLNTENLNTGDFRWESTIVFSTYKNEILKLYGDNEDDIPNRWFIGQSLNVVYDYQKLGIWQEDEIDAGEHLNHDPNARAGDVKFADLNGDGQIDSENDRKILGSSLPKWTGGFTNTFYYKNFTLNVFLETAQGILRNNSDVYYTDEVGRRNIPADVGYWTPENQSNKWPSLVAYENNRGYGHPQDASYLRIKDVRLSYRVPQSLVQRYNIRDLTVYFAGRNLYTFTDWEGWDPESNQYSRGSGDWGNNYPLVRTLSLGLNISL</sequence>
<dbReference type="GO" id="GO:0009279">
    <property type="term" value="C:cell outer membrane"/>
    <property type="evidence" value="ECO:0007669"/>
    <property type="project" value="UniProtKB-SubCell"/>
</dbReference>
<dbReference type="Proteomes" id="UP000317557">
    <property type="component" value="Unassembled WGS sequence"/>
</dbReference>
<keyword evidence="2 7" id="KW-0813">Transport</keyword>
<dbReference type="InterPro" id="IPR023997">
    <property type="entry name" value="TonB-dep_OMP_SusC/RagA_CS"/>
</dbReference>
<protein>
    <submittedName>
        <fullName evidence="10">TonB-linked outer membrane protein, SusC/RagA family</fullName>
    </submittedName>
</protein>
<reference evidence="10 11" key="1">
    <citation type="submission" date="2017-05" db="EMBL/GenBank/DDBJ databases">
        <authorList>
            <person name="Varghese N."/>
            <person name="Submissions S."/>
        </authorList>
    </citation>
    <scope>NUCLEOTIDE SEQUENCE [LARGE SCALE GENOMIC DNA]</scope>
    <source>
        <strain evidence="10 11">DSM 21985</strain>
    </source>
</reference>
<evidence type="ECO:0000256" key="2">
    <source>
        <dbReference type="ARBA" id="ARBA00022448"/>
    </source>
</evidence>
<proteinExistence type="inferred from homology"/>
<keyword evidence="3 7" id="KW-1134">Transmembrane beta strand</keyword>
<name>A0A521BUM4_9BACT</name>
<evidence type="ECO:0000313" key="11">
    <source>
        <dbReference type="Proteomes" id="UP000317557"/>
    </source>
</evidence>
<keyword evidence="11" id="KW-1185">Reference proteome</keyword>
<accession>A0A521BUM4</accession>
<evidence type="ECO:0000256" key="7">
    <source>
        <dbReference type="PROSITE-ProRule" id="PRU01360"/>
    </source>
</evidence>
<dbReference type="SUPFAM" id="SSF49464">
    <property type="entry name" value="Carboxypeptidase regulatory domain-like"/>
    <property type="match status" value="1"/>
</dbReference>
<dbReference type="AlphaFoldDB" id="A0A521BUM4"/>
<dbReference type="Gene3D" id="2.40.170.20">
    <property type="entry name" value="TonB-dependent receptor, beta-barrel domain"/>
    <property type="match status" value="1"/>
</dbReference>
<dbReference type="RefSeq" id="WP_142453490.1">
    <property type="nucleotide sequence ID" value="NZ_FXTP01000003.1"/>
</dbReference>
<dbReference type="Gene3D" id="2.170.130.10">
    <property type="entry name" value="TonB-dependent receptor, plug domain"/>
    <property type="match status" value="1"/>
</dbReference>
<evidence type="ECO:0000256" key="6">
    <source>
        <dbReference type="ARBA" id="ARBA00023237"/>
    </source>
</evidence>
<dbReference type="NCBIfam" id="TIGR04057">
    <property type="entry name" value="SusC_RagA_signa"/>
    <property type="match status" value="1"/>
</dbReference>
<keyword evidence="6 7" id="KW-0998">Cell outer membrane</keyword>
<dbReference type="SUPFAM" id="SSF56935">
    <property type="entry name" value="Porins"/>
    <property type="match status" value="1"/>
</dbReference>